<organism evidence="1 2">
    <name type="scientific">Metamycoplasma alkalescens</name>
    <dbReference type="NCBI Taxonomy" id="45363"/>
    <lineage>
        <taxon>Bacteria</taxon>
        <taxon>Bacillati</taxon>
        <taxon>Mycoplasmatota</taxon>
        <taxon>Mycoplasmoidales</taxon>
        <taxon>Metamycoplasmataceae</taxon>
        <taxon>Metamycoplasma</taxon>
    </lineage>
</organism>
<accession>A0A3B0P8Z1</accession>
<evidence type="ECO:0000313" key="2">
    <source>
        <dbReference type="Proteomes" id="UP000259864"/>
    </source>
</evidence>
<protein>
    <submittedName>
        <fullName evidence="1">Uncharacterized protein</fullName>
    </submittedName>
</protein>
<dbReference type="Proteomes" id="UP000259864">
    <property type="component" value="Chromosome 1"/>
</dbReference>
<proteinExistence type="predicted"/>
<dbReference type="EMBL" id="LS991949">
    <property type="protein sequence ID" value="SYV89764.1"/>
    <property type="molecule type" value="Genomic_DNA"/>
</dbReference>
<name>A0A3B0P8Z1_9BACT</name>
<feature type="non-terminal residue" evidence="1">
    <location>
        <position position="31"/>
    </location>
</feature>
<sequence length="31" mass="3600">MKDSLKYNLFDESKIAKISLSLATPQDVEEW</sequence>
<gene>
    <name evidence="1" type="ORF">NCTC10135_00264</name>
</gene>
<evidence type="ECO:0000313" key="1">
    <source>
        <dbReference type="EMBL" id="SYV89764.1"/>
    </source>
</evidence>
<dbReference type="AlphaFoldDB" id="A0A3B0P8Z1"/>
<reference evidence="2" key="1">
    <citation type="submission" date="2018-06" db="EMBL/GenBank/DDBJ databases">
        <authorList>
            <consortium name="Pathogen Informatics"/>
        </authorList>
    </citation>
    <scope>NUCLEOTIDE SEQUENCE [LARGE SCALE GENOMIC DNA]</scope>
    <source>
        <strain evidence="2">NCTC10135</strain>
    </source>
</reference>
<dbReference type="KEGG" id="mala:NCTC10135_00264"/>